<evidence type="ECO:0000256" key="10">
    <source>
        <dbReference type="ARBA" id="ARBA00029774"/>
    </source>
</evidence>
<dbReference type="EMBL" id="MFJE01000005">
    <property type="protein sequence ID" value="OGG15225.1"/>
    <property type="molecule type" value="Genomic_DNA"/>
</dbReference>
<dbReference type="Gene3D" id="3.90.870.10">
    <property type="entry name" value="DHBP synthase"/>
    <property type="match status" value="1"/>
</dbReference>
<dbReference type="GO" id="GO:0000049">
    <property type="term" value="F:tRNA binding"/>
    <property type="evidence" value="ECO:0007669"/>
    <property type="project" value="TreeGrafter"/>
</dbReference>
<keyword evidence="9" id="KW-0067">ATP-binding</keyword>
<dbReference type="PANTHER" id="PTHR17490:SF16">
    <property type="entry name" value="THREONYLCARBAMOYL-AMP SYNTHASE"/>
    <property type="match status" value="1"/>
</dbReference>
<evidence type="ECO:0000256" key="9">
    <source>
        <dbReference type="ARBA" id="ARBA00022840"/>
    </source>
</evidence>
<evidence type="ECO:0000256" key="8">
    <source>
        <dbReference type="ARBA" id="ARBA00022741"/>
    </source>
</evidence>
<dbReference type="NCBIfam" id="TIGR00057">
    <property type="entry name" value="L-threonylcarbamoyladenylate synthase"/>
    <property type="match status" value="1"/>
</dbReference>
<dbReference type="GO" id="GO:0008033">
    <property type="term" value="P:tRNA processing"/>
    <property type="evidence" value="ECO:0007669"/>
    <property type="project" value="UniProtKB-KW"/>
</dbReference>
<evidence type="ECO:0000256" key="6">
    <source>
        <dbReference type="ARBA" id="ARBA00022694"/>
    </source>
</evidence>
<keyword evidence="4" id="KW-0963">Cytoplasm</keyword>
<evidence type="ECO:0000313" key="14">
    <source>
        <dbReference type="Proteomes" id="UP000177383"/>
    </source>
</evidence>
<evidence type="ECO:0000256" key="4">
    <source>
        <dbReference type="ARBA" id="ARBA00022490"/>
    </source>
</evidence>
<dbReference type="Proteomes" id="UP000177383">
    <property type="component" value="Unassembled WGS sequence"/>
</dbReference>
<dbReference type="Pfam" id="PF01300">
    <property type="entry name" value="Sua5_yciO_yrdC"/>
    <property type="match status" value="1"/>
</dbReference>
<evidence type="ECO:0000256" key="2">
    <source>
        <dbReference type="ARBA" id="ARBA00007663"/>
    </source>
</evidence>
<comment type="subcellular location">
    <subcellularLocation>
        <location evidence="1">Cytoplasm</location>
    </subcellularLocation>
</comment>
<dbReference type="PROSITE" id="PS51163">
    <property type="entry name" value="YRDC"/>
    <property type="match status" value="1"/>
</dbReference>
<evidence type="ECO:0000256" key="7">
    <source>
        <dbReference type="ARBA" id="ARBA00022695"/>
    </source>
</evidence>
<accession>A0A1F5ZSB3</accession>
<reference evidence="13 14" key="1">
    <citation type="journal article" date="2016" name="Nat. Commun.">
        <title>Thousands of microbial genomes shed light on interconnected biogeochemical processes in an aquifer system.</title>
        <authorList>
            <person name="Anantharaman K."/>
            <person name="Brown C.T."/>
            <person name="Hug L.A."/>
            <person name="Sharon I."/>
            <person name="Castelle C.J."/>
            <person name="Probst A.J."/>
            <person name="Thomas B.C."/>
            <person name="Singh A."/>
            <person name="Wilkins M.J."/>
            <person name="Karaoz U."/>
            <person name="Brodie E.L."/>
            <person name="Williams K.H."/>
            <person name="Hubbard S.S."/>
            <person name="Banfield J.F."/>
        </authorList>
    </citation>
    <scope>NUCLEOTIDE SEQUENCE [LARGE SCALE GENOMIC DNA]</scope>
</reference>
<evidence type="ECO:0000259" key="12">
    <source>
        <dbReference type="PROSITE" id="PS51163"/>
    </source>
</evidence>
<proteinExistence type="inferred from homology"/>
<evidence type="ECO:0000256" key="11">
    <source>
        <dbReference type="ARBA" id="ARBA00048366"/>
    </source>
</evidence>
<keyword evidence="8" id="KW-0547">Nucleotide-binding</keyword>
<comment type="caution">
    <text evidence="13">The sequence shown here is derived from an EMBL/GenBank/DDBJ whole genome shotgun (WGS) entry which is preliminary data.</text>
</comment>
<keyword evidence="6" id="KW-0819">tRNA processing</keyword>
<feature type="domain" description="YrdC-like" evidence="12">
    <location>
        <begin position="1"/>
        <end position="188"/>
    </location>
</feature>
<comment type="similarity">
    <text evidence="2">Belongs to the SUA5 family.</text>
</comment>
<dbReference type="EC" id="2.7.7.87" evidence="3"/>
<name>A0A1F5ZSB3_9BACT</name>
<dbReference type="InterPro" id="IPR017945">
    <property type="entry name" value="DHBP_synth_RibB-like_a/b_dom"/>
</dbReference>
<evidence type="ECO:0000256" key="3">
    <source>
        <dbReference type="ARBA" id="ARBA00012584"/>
    </source>
</evidence>
<dbReference type="InterPro" id="IPR050156">
    <property type="entry name" value="TC-AMP_synthase_SUA5"/>
</dbReference>
<gene>
    <name evidence="13" type="ORF">A2773_05070</name>
</gene>
<comment type="catalytic activity">
    <reaction evidence="11">
        <text>L-threonine + hydrogencarbonate + ATP = L-threonylcarbamoyladenylate + diphosphate + H2O</text>
        <dbReference type="Rhea" id="RHEA:36407"/>
        <dbReference type="ChEBI" id="CHEBI:15377"/>
        <dbReference type="ChEBI" id="CHEBI:17544"/>
        <dbReference type="ChEBI" id="CHEBI:30616"/>
        <dbReference type="ChEBI" id="CHEBI:33019"/>
        <dbReference type="ChEBI" id="CHEBI:57926"/>
        <dbReference type="ChEBI" id="CHEBI:73682"/>
        <dbReference type="EC" id="2.7.7.87"/>
    </reaction>
</comment>
<sequence length="192" mass="21443">MDKIQEVITILNQGGIVIFPTDTAFGIGCRVDKEDSVKRLFDIRKRPASQAVPVLVNSFSMAEKYWQTPLPDIVRHLAEKYWPGGLTIIYKCIEEEISPLVRGNGKTIGFRVPDHEIPLTLIDKLQIPLLGPSANFHGEKTPFSIQDLDSALIRQVDFILDGECKAKLASTVIDCTQTPFKILRQGTVVIKL</sequence>
<evidence type="ECO:0000256" key="1">
    <source>
        <dbReference type="ARBA" id="ARBA00004496"/>
    </source>
</evidence>
<evidence type="ECO:0000313" key="13">
    <source>
        <dbReference type="EMBL" id="OGG15225.1"/>
    </source>
</evidence>
<dbReference type="AlphaFoldDB" id="A0A1F5ZSB3"/>
<evidence type="ECO:0000256" key="5">
    <source>
        <dbReference type="ARBA" id="ARBA00022679"/>
    </source>
</evidence>
<organism evidence="13 14">
    <name type="scientific">Candidatus Gottesmanbacteria bacterium RIFCSPHIGHO2_01_FULL_39_10</name>
    <dbReference type="NCBI Taxonomy" id="1798375"/>
    <lineage>
        <taxon>Bacteria</taxon>
        <taxon>Candidatus Gottesmaniibacteriota</taxon>
    </lineage>
</organism>
<protein>
    <recommendedName>
        <fullName evidence="10">L-threonylcarbamoyladenylate synthase</fullName>
        <ecNumber evidence="3">2.7.7.87</ecNumber>
    </recommendedName>
    <alternativeName>
        <fullName evidence="10">L-threonylcarbamoyladenylate synthase</fullName>
    </alternativeName>
</protein>
<keyword evidence="5" id="KW-0808">Transferase</keyword>
<dbReference type="GO" id="GO:0061710">
    <property type="term" value="F:L-threonylcarbamoyladenylate synthase"/>
    <property type="evidence" value="ECO:0007669"/>
    <property type="project" value="UniProtKB-EC"/>
</dbReference>
<dbReference type="SUPFAM" id="SSF55821">
    <property type="entry name" value="YrdC/RibB"/>
    <property type="match status" value="1"/>
</dbReference>
<keyword evidence="7" id="KW-0548">Nucleotidyltransferase</keyword>
<dbReference type="GO" id="GO:0005737">
    <property type="term" value="C:cytoplasm"/>
    <property type="evidence" value="ECO:0007669"/>
    <property type="project" value="UniProtKB-SubCell"/>
</dbReference>
<dbReference type="GO" id="GO:0006450">
    <property type="term" value="P:regulation of translational fidelity"/>
    <property type="evidence" value="ECO:0007669"/>
    <property type="project" value="TreeGrafter"/>
</dbReference>
<dbReference type="GO" id="GO:0003725">
    <property type="term" value="F:double-stranded RNA binding"/>
    <property type="evidence" value="ECO:0007669"/>
    <property type="project" value="InterPro"/>
</dbReference>
<dbReference type="GO" id="GO:0005524">
    <property type="term" value="F:ATP binding"/>
    <property type="evidence" value="ECO:0007669"/>
    <property type="project" value="UniProtKB-KW"/>
</dbReference>
<dbReference type="STRING" id="1798375.A2773_05070"/>
<dbReference type="InterPro" id="IPR006070">
    <property type="entry name" value="Sua5-like_dom"/>
</dbReference>
<dbReference type="PANTHER" id="PTHR17490">
    <property type="entry name" value="SUA5"/>
    <property type="match status" value="1"/>
</dbReference>